<dbReference type="EMBL" id="BARU01029048">
    <property type="protein sequence ID" value="GAH62939.1"/>
    <property type="molecule type" value="Genomic_DNA"/>
</dbReference>
<protein>
    <submittedName>
        <fullName evidence="1">Uncharacterized protein</fullName>
    </submittedName>
</protein>
<feature type="non-terminal residue" evidence="1">
    <location>
        <position position="1"/>
    </location>
</feature>
<gene>
    <name evidence="1" type="ORF">S03H2_46282</name>
</gene>
<sequence>ESASDTLAVPAVYRYHYDNDFNYSTYLVSAGTPAIYGNTEEWSQIPNDGKDLQLFFVDYYYDPSKIFFSPYAITGSLFVVSENSFTPQSNPLLGAYINWKYDVTIVHSDLINIKSIYYALYIYTETDIEEISYQITIDPLTNSQEGTFYLPNFDQYICEDGKLRFVLVAYIGGEIKPTSLQGIFVSLKLQGLRVVQEIIPSAPTTGERTLILVHGFSLFSSPENLLNWADYLLNPTVWNYYGNPFEYGNVIVISYYGNFRGTFVTIW</sequence>
<organism evidence="1">
    <name type="scientific">marine sediment metagenome</name>
    <dbReference type="NCBI Taxonomy" id="412755"/>
    <lineage>
        <taxon>unclassified sequences</taxon>
        <taxon>metagenomes</taxon>
        <taxon>ecological metagenomes</taxon>
    </lineage>
</organism>
<reference evidence="1" key="1">
    <citation type="journal article" date="2014" name="Front. Microbiol.">
        <title>High frequency of phylogenetically diverse reductive dehalogenase-homologous genes in deep subseafloor sedimentary metagenomes.</title>
        <authorList>
            <person name="Kawai M."/>
            <person name="Futagami T."/>
            <person name="Toyoda A."/>
            <person name="Takaki Y."/>
            <person name="Nishi S."/>
            <person name="Hori S."/>
            <person name="Arai W."/>
            <person name="Tsubouchi T."/>
            <person name="Morono Y."/>
            <person name="Uchiyama I."/>
            <person name="Ito T."/>
            <person name="Fujiyama A."/>
            <person name="Inagaki F."/>
            <person name="Takami H."/>
        </authorList>
    </citation>
    <scope>NUCLEOTIDE SEQUENCE</scope>
    <source>
        <strain evidence="1">Expedition CK06-06</strain>
    </source>
</reference>
<evidence type="ECO:0000313" key="1">
    <source>
        <dbReference type="EMBL" id="GAH62939.1"/>
    </source>
</evidence>
<accession>X1IA19</accession>
<name>X1IA19_9ZZZZ</name>
<comment type="caution">
    <text evidence="1">The sequence shown here is derived from an EMBL/GenBank/DDBJ whole genome shotgun (WGS) entry which is preliminary data.</text>
</comment>
<feature type="non-terminal residue" evidence="1">
    <location>
        <position position="267"/>
    </location>
</feature>
<dbReference type="AlphaFoldDB" id="X1IA19"/>
<proteinExistence type="predicted"/>